<dbReference type="PANTHER" id="PTHR21676:SF6">
    <property type="entry name" value="PROTEIN STUM"/>
    <property type="match status" value="1"/>
</dbReference>
<sequence>MCCPYEDINPTSQPLAITCLVLNVFFPGVGTLVNACLGERVAAGLLYGLLQILMAPLLIGWIWSIIYGVRIVEVSSKSHYYDGRYLHPYHHKHVYHQHLYEVGSAGGIGDRVTVVTPAPIVVQ</sequence>
<organism evidence="6 7">
    <name type="scientific">Halteria grandinella</name>
    <dbReference type="NCBI Taxonomy" id="5974"/>
    <lineage>
        <taxon>Eukaryota</taxon>
        <taxon>Sar</taxon>
        <taxon>Alveolata</taxon>
        <taxon>Ciliophora</taxon>
        <taxon>Intramacronucleata</taxon>
        <taxon>Spirotrichea</taxon>
        <taxon>Stichotrichia</taxon>
        <taxon>Sporadotrichida</taxon>
        <taxon>Halteriidae</taxon>
        <taxon>Halteria</taxon>
    </lineage>
</organism>
<keyword evidence="4 5" id="KW-0472">Membrane</keyword>
<dbReference type="AlphaFoldDB" id="A0A8J8NHF7"/>
<proteinExistence type="predicted"/>
<feature type="transmembrane region" description="Helical" evidence="5">
    <location>
        <begin position="44"/>
        <end position="69"/>
    </location>
</feature>
<dbReference type="InterPro" id="IPR026673">
    <property type="entry name" value="SPEC3/Stum"/>
</dbReference>
<dbReference type="Proteomes" id="UP000785679">
    <property type="component" value="Unassembled WGS sequence"/>
</dbReference>
<dbReference type="Pfam" id="PF15795">
    <property type="entry name" value="Spec3"/>
    <property type="match status" value="1"/>
</dbReference>
<gene>
    <name evidence="6" type="ORF">FGO68_gene1981</name>
</gene>
<evidence type="ECO:0000313" key="7">
    <source>
        <dbReference type="Proteomes" id="UP000785679"/>
    </source>
</evidence>
<reference evidence="6" key="1">
    <citation type="submission" date="2019-06" db="EMBL/GenBank/DDBJ databases">
        <authorList>
            <person name="Zheng W."/>
        </authorList>
    </citation>
    <scope>NUCLEOTIDE SEQUENCE</scope>
    <source>
        <strain evidence="6">QDHG01</strain>
    </source>
</reference>
<comment type="caution">
    <text evidence="6">The sequence shown here is derived from an EMBL/GenBank/DDBJ whole genome shotgun (WGS) entry which is preliminary data.</text>
</comment>
<evidence type="ECO:0000256" key="4">
    <source>
        <dbReference type="ARBA" id="ARBA00023136"/>
    </source>
</evidence>
<evidence type="ECO:0008006" key="8">
    <source>
        <dbReference type="Google" id="ProtNLM"/>
    </source>
</evidence>
<evidence type="ECO:0000256" key="2">
    <source>
        <dbReference type="ARBA" id="ARBA00022692"/>
    </source>
</evidence>
<evidence type="ECO:0000313" key="6">
    <source>
        <dbReference type="EMBL" id="TNV75128.1"/>
    </source>
</evidence>
<protein>
    <recommendedName>
        <fullName evidence="8">Transmembrane protein</fullName>
    </recommendedName>
</protein>
<dbReference type="OrthoDB" id="361532at2759"/>
<dbReference type="PANTHER" id="PTHR21676">
    <property type="entry name" value="PROTEIN STUM"/>
    <property type="match status" value="1"/>
</dbReference>
<dbReference type="GO" id="GO:0016020">
    <property type="term" value="C:membrane"/>
    <property type="evidence" value="ECO:0007669"/>
    <property type="project" value="UniProtKB-SubCell"/>
</dbReference>
<keyword evidence="7" id="KW-1185">Reference proteome</keyword>
<accession>A0A8J8NHF7</accession>
<name>A0A8J8NHF7_HALGN</name>
<dbReference type="EMBL" id="RRYP01016383">
    <property type="protein sequence ID" value="TNV75128.1"/>
    <property type="molecule type" value="Genomic_DNA"/>
</dbReference>
<feature type="transmembrane region" description="Helical" evidence="5">
    <location>
        <begin position="15"/>
        <end position="37"/>
    </location>
</feature>
<evidence type="ECO:0000256" key="1">
    <source>
        <dbReference type="ARBA" id="ARBA00004141"/>
    </source>
</evidence>
<keyword evidence="3 5" id="KW-1133">Transmembrane helix</keyword>
<evidence type="ECO:0000256" key="5">
    <source>
        <dbReference type="SAM" id="Phobius"/>
    </source>
</evidence>
<keyword evidence="2 5" id="KW-0812">Transmembrane</keyword>
<comment type="subcellular location">
    <subcellularLocation>
        <location evidence="1">Membrane</location>
        <topology evidence="1">Multi-pass membrane protein</topology>
    </subcellularLocation>
</comment>
<evidence type="ECO:0000256" key="3">
    <source>
        <dbReference type="ARBA" id="ARBA00022989"/>
    </source>
</evidence>